<dbReference type="SMART" id="SM00406">
    <property type="entry name" value="IGv"/>
    <property type="match status" value="4"/>
</dbReference>
<dbReference type="Pfam" id="PF07686">
    <property type="entry name" value="V-set"/>
    <property type="match status" value="4"/>
</dbReference>
<accession>A0A9D3XI90</accession>
<protein>
    <recommendedName>
        <fullName evidence="7">Ig-like domain-containing protein</fullName>
    </recommendedName>
</protein>
<gene>
    <name evidence="8" type="ORF">KIL84_009683</name>
</gene>
<dbReference type="GO" id="GO:0002250">
    <property type="term" value="P:adaptive immune response"/>
    <property type="evidence" value="ECO:0007669"/>
    <property type="project" value="UniProtKB-KW"/>
</dbReference>
<dbReference type="SUPFAM" id="SSF48726">
    <property type="entry name" value="Immunoglobulin"/>
    <property type="match status" value="4"/>
</dbReference>
<organism evidence="8 9">
    <name type="scientific">Mauremys mutica</name>
    <name type="common">yellowpond turtle</name>
    <dbReference type="NCBI Taxonomy" id="74926"/>
    <lineage>
        <taxon>Eukaryota</taxon>
        <taxon>Metazoa</taxon>
        <taxon>Chordata</taxon>
        <taxon>Craniata</taxon>
        <taxon>Vertebrata</taxon>
        <taxon>Euteleostomi</taxon>
        <taxon>Archelosauria</taxon>
        <taxon>Testudinata</taxon>
        <taxon>Testudines</taxon>
        <taxon>Cryptodira</taxon>
        <taxon>Durocryptodira</taxon>
        <taxon>Testudinoidea</taxon>
        <taxon>Geoemydidae</taxon>
        <taxon>Geoemydinae</taxon>
        <taxon>Mauremys</taxon>
    </lineage>
</organism>
<dbReference type="PROSITE" id="PS50835">
    <property type="entry name" value="IG_LIKE"/>
    <property type="match status" value="4"/>
</dbReference>
<feature type="domain" description="Ig-like" evidence="7">
    <location>
        <begin position="34"/>
        <end position="137"/>
    </location>
</feature>
<keyword evidence="9" id="KW-1185">Reference proteome</keyword>
<feature type="domain" description="Ig-like" evidence="7">
    <location>
        <begin position="157"/>
        <end position="283"/>
    </location>
</feature>
<dbReference type="InterPro" id="IPR051287">
    <property type="entry name" value="TCR_variable_region"/>
</dbReference>
<evidence type="ECO:0000256" key="5">
    <source>
        <dbReference type="ARBA" id="ARBA00043266"/>
    </source>
</evidence>
<dbReference type="InterPro" id="IPR007110">
    <property type="entry name" value="Ig-like_dom"/>
</dbReference>
<dbReference type="EMBL" id="JAHDVG010000467">
    <property type="protein sequence ID" value="KAH1181929.1"/>
    <property type="molecule type" value="Genomic_DNA"/>
</dbReference>
<evidence type="ECO:0000259" key="7">
    <source>
        <dbReference type="PROSITE" id="PS50835"/>
    </source>
</evidence>
<feature type="region of interest" description="Disordered" evidence="6">
    <location>
        <begin position="84"/>
        <end position="104"/>
    </location>
</feature>
<feature type="domain" description="Ig-like" evidence="7">
    <location>
        <begin position="293"/>
        <end position="381"/>
    </location>
</feature>
<dbReference type="PANTHER" id="PTHR19367">
    <property type="entry name" value="T-CELL RECEPTOR ALPHA CHAIN V REGION"/>
    <property type="match status" value="1"/>
</dbReference>
<comment type="caution">
    <text evidence="8">The sequence shown here is derived from an EMBL/GenBank/DDBJ whole genome shotgun (WGS) entry which is preliminary data.</text>
</comment>
<dbReference type="InterPro" id="IPR013106">
    <property type="entry name" value="Ig_V-set"/>
</dbReference>
<dbReference type="PANTHER" id="PTHR19367:SF18">
    <property type="entry name" value="T CELL RECEPTOR ALPHA VARIABLE 16"/>
    <property type="match status" value="1"/>
</dbReference>
<dbReference type="Proteomes" id="UP000827986">
    <property type="component" value="Unassembled WGS sequence"/>
</dbReference>
<name>A0A9D3XI90_9SAUR</name>
<feature type="non-terminal residue" evidence="8">
    <location>
        <position position="499"/>
    </location>
</feature>
<dbReference type="InterPro" id="IPR003599">
    <property type="entry name" value="Ig_sub"/>
</dbReference>
<evidence type="ECO:0000256" key="6">
    <source>
        <dbReference type="SAM" id="MobiDB-lite"/>
    </source>
</evidence>
<reference evidence="8" key="1">
    <citation type="submission" date="2021-09" db="EMBL/GenBank/DDBJ databases">
        <title>The genome of Mauremys mutica provides insights into the evolution of semi-aquatic lifestyle.</title>
        <authorList>
            <person name="Gong S."/>
            <person name="Gao Y."/>
        </authorList>
    </citation>
    <scope>NUCLEOTIDE SEQUENCE</scope>
    <source>
        <strain evidence="8">MM-2020</strain>
        <tissue evidence="8">Muscle</tissue>
    </source>
</reference>
<feature type="domain" description="Ig-like" evidence="7">
    <location>
        <begin position="389"/>
        <end position="498"/>
    </location>
</feature>
<keyword evidence="3" id="KW-0675">Receptor</keyword>
<evidence type="ECO:0000313" key="9">
    <source>
        <dbReference type="Proteomes" id="UP000827986"/>
    </source>
</evidence>
<evidence type="ECO:0000313" key="8">
    <source>
        <dbReference type="EMBL" id="KAH1181929.1"/>
    </source>
</evidence>
<evidence type="ECO:0000256" key="3">
    <source>
        <dbReference type="ARBA" id="ARBA00023170"/>
    </source>
</evidence>
<keyword evidence="5" id="KW-1279">T cell receptor</keyword>
<evidence type="ECO:0000256" key="2">
    <source>
        <dbReference type="ARBA" id="ARBA00023130"/>
    </source>
</evidence>
<proteinExistence type="predicted"/>
<dbReference type="AlphaFoldDB" id="A0A9D3XI90"/>
<keyword evidence="4" id="KW-0393">Immunoglobulin domain</keyword>
<keyword evidence="5" id="KW-0391">Immunity</keyword>
<sequence length="499" mass="56294">TQSCLSLQGLTDPTAPMDLLLLTALLRERANGEPVTQTDARVTVSQGEPVLLKCTYDPTQSPRLWWYQHYPNEAPRLLLGDYEASGEEERRSRRGFSATPDKQEKTFHLKKNSSELRDSAVYYCAMSDTVIAPGRVAAQKPAGGRGGGTKDVWVRAPEEQTLQRASGVKGANGESVTQPDDRVTVSQGEPVLLKCAYDTSYVPTLWWYEHYANEAPRLLLGDYEASGEEERRSRRGFSATPDKQGKTFHLKKNSSELRDSAVYYCAMSDTDALGGRTRADPVTQPKGTIPVHEGKPVLIRCTFDYSGAPYLYWYEQYPHEAPRPLLTQYEASDEEEKRRRRGFSAKLEKDSKSFHLEKNSSEVSDSAVYYCALRDTASKTTWGERSDADSVTQPEGIVPIHEGKPVLLYCTYDYSGSPVLYWYEQYPHEAPRLLLTQYGASDEEEKRRRRGFSAKLEKDSKSFHLEKNSSEVSDSAVYYCALRDTVSKATWELNKNLPD</sequence>
<keyword evidence="2" id="KW-1064">Adaptive immunity</keyword>
<dbReference type="InterPro" id="IPR013783">
    <property type="entry name" value="Ig-like_fold"/>
</dbReference>
<dbReference type="InterPro" id="IPR036179">
    <property type="entry name" value="Ig-like_dom_sf"/>
</dbReference>
<keyword evidence="1" id="KW-0732">Signal</keyword>
<evidence type="ECO:0000256" key="1">
    <source>
        <dbReference type="ARBA" id="ARBA00022729"/>
    </source>
</evidence>
<evidence type="ECO:0000256" key="4">
    <source>
        <dbReference type="ARBA" id="ARBA00023319"/>
    </source>
</evidence>
<dbReference type="GO" id="GO:0042101">
    <property type="term" value="C:T cell receptor complex"/>
    <property type="evidence" value="ECO:0007669"/>
    <property type="project" value="UniProtKB-KW"/>
</dbReference>
<dbReference type="SMART" id="SM00409">
    <property type="entry name" value="IG"/>
    <property type="match status" value="4"/>
</dbReference>
<dbReference type="Gene3D" id="2.60.40.10">
    <property type="entry name" value="Immunoglobulins"/>
    <property type="match status" value="4"/>
</dbReference>